<dbReference type="PANTHER" id="PTHR46383:SF1">
    <property type="entry name" value="ASPARTATE AMINOTRANSFERASE"/>
    <property type="match status" value="1"/>
</dbReference>
<dbReference type="InterPro" id="IPR015422">
    <property type="entry name" value="PyrdxlP-dep_Trfase_small"/>
</dbReference>
<feature type="domain" description="Aminotransferase class I/classII large" evidence="7">
    <location>
        <begin position="43"/>
        <end position="385"/>
    </location>
</feature>
<dbReference type="SUPFAM" id="SSF53383">
    <property type="entry name" value="PLP-dependent transferases"/>
    <property type="match status" value="1"/>
</dbReference>
<proteinExistence type="inferred from homology"/>
<dbReference type="EC" id="2.6.1.-" evidence="6"/>
<comment type="cofactor">
    <cofactor evidence="1 6">
        <name>pyridoxal 5'-phosphate</name>
        <dbReference type="ChEBI" id="CHEBI:597326"/>
    </cofactor>
</comment>
<accession>A0A934JRM9</accession>
<organism evidence="8 9">
    <name type="scientific">Candidatus Aeolococcus gillhamiae</name>
    <dbReference type="NCBI Taxonomy" id="3127015"/>
    <lineage>
        <taxon>Bacteria</taxon>
        <taxon>Bacillati</taxon>
        <taxon>Candidatus Dormiibacterota</taxon>
        <taxon>Candidatus Dormibacteria</taxon>
        <taxon>Candidatus Aeolococcales</taxon>
        <taxon>Candidatus Aeolococcaceae</taxon>
        <taxon>Candidatus Aeolococcus</taxon>
    </lineage>
</organism>
<evidence type="ECO:0000313" key="8">
    <source>
        <dbReference type="EMBL" id="MBJ7593787.1"/>
    </source>
</evidence>
<evidence type="ECO:0000256" key="4">
    <source>
        <dbReference type="ARBA" id="ARBA00022679"/>
    </source>
</evidence>
<evidence type="ECO:0000256" key="6">
    <source>
        <dbReference type="RuleBase" id="RU000481"/>
    </source>
</evidence>
<keyword evidence="4 6" id="KW-0808">Transferase</keyword>
<keyword evidence="3 6" id="KW-0032">Aminotransferase</keyword>
<protein>
    <recommendedName>
        <fullName evidence="6">Aminotransferase</fullName>
        <ecNumber evidence="6">2.6.1.-</ecNumber>
    </recommendedName>
</protein>
<dbReference type="GO" id="GO:0008483">
    <property type="term" value="F:transaminase activity"/>
    <property type="evidence" value="ECO:0007669"/>
    <property type="project" value="UniProtKB-KW"/>
</dbReference>
<dbReference type="InterPro" id="IPR015421">
    <property type="entry name" value="PyrdxlP-dep_Trfase_major"/>
</dbReference>
<dbReference type="PROSITE" id="PS00105">
    <property type="entry name" value="AA_TRANSFER_CLASS_1"/>
    <property type="match status" value="1"/>
</dbReference>
<comment type="caution">
    <text evidence="8">The sequence shown here is derived from an EMBL/GenBank/DDBJ whole genome shotgun (WGS) entry which is preliminary data.</text>
</comment>
<dbReference type="Gene3D" id="3.40.640.10">
    <property type="entry name" value="Type I PLP-dependent aspartate aminotransferase-like (Major domain)"/>
    <property type="match status" value="1"/>
</dbReference>
<dbReference type="GO" id="GO:0030170">
    <property type="term" value="F:pyridoxal phosphate binding"/>
    <property type="evidence" value="ECO:0007669"/>
    <property type="project" value="InterPro"/>
</dbReference>
<dbReference type="RefSeq" id="WP_337309390.1">
    <property type="nucleotide sequence ID" value="NZ_JAEKNS010000037.1"/>
</dbReference>
<gene>
    <name evidence="8" type="ORF">JF886_02820</name>
</gene>
<dbReference type="InterPro" id="IPR004838">
    <property type="entry name" value="NHTrfase_class1_PyrdxlP-BS"/>
</dbReference>
<dbReference type="Gene3D" id="3.90.1150.10">
    <property type="entry name" value="Aspartate Aminotransferase, domain 1"/>
    <property type="match status" value="1"/>
</dbReference>
<comment type="similarity">
    <text evidence="2 6">Belongs to the class-I pyridoxal-phosphate-dependent aminotransferase family.</text>
</comment>
<name>A0A934JRM9_9BACT</name>
<dbReference type="PANTHER" id="PTHR46383">
    <property type="entry name" value="ASPARTATE AMINOTRANSFERASE"/>
    <property type="match status" value="1"/>
</dbReference>
<evidence type="ECO:0000256" key="5">
    <source>
        <dbReference type="ARBA" id="ARBA00022898"/>
    </source>
</evidence>
<evidence type="ECO:0000259" key="7">
    <source>
        <dbReference type="Pfam" id="PF00155"/>
    </source>
</evidence>
<dbReference type="InterPro" id="IPR015424">
    <property type="entry name" value="PyrdxlP-dep_Trfase"/>
</dbReference>
<dbReference type="Pfam" id="PF00155">
    <property type="entry name" value="Aminotran_1_2"/>
    <property type="match status" value="1"/>
</dbReference>
<evidence type="ECO:0000256" key="2">
    <source>
        <dbReference type="ARBA" id="ARBA00007441"/>
    </source>
</evidence>
<dbReference type="EMBL" id="JAEKNS010000037">
    <property type="protein sequence ID" value="MBJ7593787.1"/>
    <property type="molecule type" value="Genomic_DNA"/>
</dbReference>
<reference evidence="8 9" key="1">
    <citation type="submission" date="2020-10" db="EMBL/GenBank/DDBJ databases">
        <title>Ca. Dormibacterota MAGs.</title>
        <authorList>
            <person name="Montgomery K."/>
        </authorList>
    </citation>
    <scope>NUCLEOTIDE SEQUENCE [LARGE SCALE GENOMIC DNA]</scope>
    <source>
        <strain evidence="8">SC8812_S17_18</strain>
    </source>
</reference>
<dbReference type="Proteomes" id="UP000606991">
    <property type="component" value="Unassembled WGS sequence"/>
</dbReference>
<dbReference type="InterPro" id="IPR050596">
    <property type="entry name" value="AspAT/PAT-like"/>
</dbReference>
<evidence type="ECO:0000256" key="1">
    <source>
        <dbReference type="ARBA" id="ARBA00001933"/>
    </source>
</evidence>
<evidence type="ECO:0000256" key="3">
    <source>
        <dbReference type="ARBA" id="ARBA00022576"/>
    </source>
</evidence>
<dbReference type="CDD" id="cd00609">
    <property type="entry name" value="AAT_like"/>
    <property type="match status" value="1"/>
</dbReference>
<evidence type="ECO:0000313" key="9">
    <source>
        <dbReference type="Proteomes" id="UP000606991"/>
    </source>
</evidence>
<dbReference type="AlphaFoldDB" id="A0A934JRM9"/>
<dbReference type="GO" id="GO:0006520">
    <property type="term" value="P:amino acid metabolic process"/>
    <property type="evidence" value="ECO:0007669"/>
    <property type="project" value="InterPro"/>
</dbReference>
<dbReference type="InterPro" id="IPR004839">
    <property type="entry name" value="Aminotransferase_I/II_large"/>
</dbReference>
<keyword evidence="5" id="KW-0663">Pyridoxal phosphate</keyword>
<sequence length="395" mass="43077">MTENRISKRVRDMVRMTMADMAELADQRPGAFRLENADAYIPPATHILEATRTAVGDDRHNSYLPLRGLLELREAVAEDLHKAYGLAYDPDSEVVITSGAGEAMLNALLTVTDPGDQVLLTNPTYSGMAQRVRLAGATQRFVDLDEASDWHLPDDDAVRVAGQGADAIFYASPCMPSGTIFTPRETELLADVARTNDAVIIFNASLDKIRFDGRKIVNPATLPGMAERTVTIGSVSKNYNMMGWRIGWVAGPKELVRPMEDVHIFSAIMPNGFAQAGAVAALTGEQRWQDELVSAYATNRDLVVDALRQSPALRVVPAEGGYFLLVNIGAVGIRSPEFARRLLDATGVAVSPMVAWGSDDFGYDHVRIIFTDEPPDRISEACKRIVAFVGSLVKK</sequence>